<dbReference type="Proteomes" id="UP000275078">
    <property type="component" value="Unassembled WGS sequence"/>
</dbReference>
<gene>
    <name evidence="2" type="ORF">BJ508DRAFT_313961</name>
</gene>
<feature type="compositionally biased region" description="Polar residues" evidence="1">
    <location>
        <begin position="31"/>
        <end position="44"/>
    </location>
</feature>
<protein>
    <submittedName>
        <fullName evidence="2">Uncharacterized protein</fullName>
    </submittedName>
</protein>
<evidence type="ECO:0000313" key="2">
    <source>
        <dbReference type="EMBL" id="RPA73276.1"/>
    </source>
</evidence>
<dbReference type="AlphaFoldDB" id="A0A3N4HK50"/>
<keyword evidence="3" id="KW-1185">Reference proteome</keyword>
<sequence>MANANANTDMALWLNTTAAERALIVSIRNFPPQQNIPGQPSTPSDRPKKIGENDTARMEAVKLEFNWDLLISKQASNGRLDVRLARMGFVLLFNIYGYRPTGAPHTYNQVISMTIIEWYMLGDEIGLFKKWCRRISTLGECRSDWCSWHNVLRILTPADRNDGTLPPQGGWPHLNYPVPAPFPNNEYAPLRGYARPLPRLQYDD</sequence>
<reference evidence="2 3" key="1">
    <citation type="journal article" date="2018" name="Nat. Ecol. Evol.">
        <title>Pezizomycetes genomes reveal the molecular basis of ectomycorrhizal truffle lifestyle.</title>
        <authorList>
            <person name="Murat C."/>
            <person name="Payen T."/>
            <person name="Noel B."/>
            <person name="Kuo A."/>
            <person name="Morin E."/>
            <person name="Chen J."/>
            <person name="Kohler A."/>
            <person name="Krizsan K."/>
            <person name="Balestrini R."/>
            <person name="Da Silva C."/>
            <person name="Montanini B."/>
            <person name="Hainaut M."/>
            <person name="Levati E."/>
            <person name="Barry K.W."/>
            <person name="Belfiori B."/>
            <person name="Cichocki N."/>
            <person name="Clum A."/>
            <person name="Dockter R.B."/>
            <person name="Fauchery L."/>
            <person name="Guy J."/>
            <person name="Iotti M."/>
            <person name="Le Tacon F."/>
            <person name="Lindquist E.A."/>
            <person name="Lipzen A."/>
            <person name="Malagnac F."/>
            <person name="Mello A."/>
            <person name="Molinier V."/>
            <person name="Miyauchi S."/>
            <person name="Poulain J."/>
            <person name="Riccioni C."/>
            <person name="Rubini A."/>
            <person name="Sitrit Y."/>
            <person name="Splivallo R."/>
            <person name="Traeger S."/>
            <person name="Wang M."/>
            <person name="Zifcakova L."/>
            <person name="Wipf D."/>
            <person name="Zambonelli A."/>
            <person name="Paolocci F."/>
            <person name="Nowrousian M."/>
            <person name="Ottonello S."/>
            <person name="Baldrian P."/>
            <person name="Spatafora J.W."/>
            <person name="Henrissat B."/>
            <person name="Nagy L.G."/>
            <person name="Aury J.M."/>
            <person name="Wincker P."/>
            <person name="Grigoriev I.V."/>
            <person name="Bonfante P."/>
            <person name="Martin F.M."/>
        </authorList>
    </citation>
    <scope>NUCLEOTIDE SEQUENCE [LARGE SCALE GENOMIC DNA]</scope>
    <source>
        <strain evidence="2 3">RN42</strain>
    </source>
</reference>
<name>A0A3N4HK50_ASCIM</name>
<proteinExistence type="predicted"/>
<evidence type="ECO:0000256" key="1">
    <source>
        <dbReference type="SAM" id="MobiDB-lite"/>
    </source>
</evidence>
<evidence type="ECO:0000313" key="3">
    <source>
        <dbReference type="Proteomes" id="UP000275078"/>
    </source>
</evidence>
<accession>A0A3N4HK50</accession>
<feature type="region of interest" description="Disordered" evidence="1">
    <location>
        <begin position="31"/>
        <end position="51"/>
    </location>
</feature>
<dbReference type="EMBL" id="ML119827">
    <property type="protein sequence ID" value="RPA73276.1"/>
    <property type="molecule type" value="Genomic_DNA"/>
</dbReference>
<organism evidence="2 3">
    <name type="scientific">Ascobolus immersus RN42</name>
    <dbReference type="NCBI Taxonomy" id="1160509"/>
    <lineage>
        <taxon>Eukaryota</taxon>
        <taxon>Fungi</taxon>
        <taxon>Dikarya</taxon>
        <taxon>Ascomycota</taxon>
        <taxon>Pezizomycotina</taxon>
        <taxon>Pezizomycetes</taxon>
        <taxon>Pezizales</taxon>
        <taxon>Ascobolaceae</taxon>
        <taxon>Ascobolus</taxon>
    </lineage>
</organism>